<feature type="compositionally biased region" description="Basic and acidic residues" evidence="1">
    <location>
        <begin position="122"/>
        <end position="140"/>
    </location>
</feature>
<dbReference type="Proteomes" id="UP000683360">
    <property type="component" value="Unassembled WGS sequence"/>
</dbReference>
<evidence type="ECO:0000313" key="3">
    <source>
        <dbReference type="Proteomes" id="UP000683360"/>
    </source>
</evidence>
<keyword evidence="3" id="KW-1185">Reference proteome</keyword>
<dbReference type="OrthoDB" id="6160647at2759"/>
<gene>
    <name evidence="2" type="ORF">MEDL_2901</name>
</gene>
<feature type="region of interest" description="Disordered" evidence="1">
    <location>
        <begin position="120"/>
        <end position="140"/>
    </location>
</feature>
<feature type="compositionally biased region" description="Acidic residues" evidence="1">
    <location>
        <begin position="26"/>
        <end position="41"/>
    </location>
</feature>
<feature type="region of interest" description="Disordered" evidence="1">
    <location>
        <begin position="24"/>
        <end position="43"/>
    </location>
</feature>
<comment type="caution">
    <text evidence="2">The sequence shown here is derived from an EMBL/GenBank/DDBJ whole genome shotgun (WGS) entry which is preliminary data.</text>
</comment>
<evidence type="ECO:0000256" key="1">
    <source>
        <dbReference type="SAM" id="MobiDB-lite"/>
    </source>
</evidence>
<accession>A0A8S3Q071</accession>
<proteinExistence type="predicted"/>
<protein>
    <submittedName>
        <fullName evidence="2">Uncharacterized protein</fullName>
    </submittedName>
</protein>
<reference evidence="2" key="1">
    <citation type="submission" date="2021-03" db="EMBL/GenBank/DDBJ databases">
        <authorList>
            <person name="Bekaert M."/>
        </authorList>
    </citation>
    <scope>NUCLEOTIDE SEQUENCE</scope>
</reference>
<dbReference type="AlphaFoldDB" id="A0A8S3Q071"/>
<sequence>MSNCRLKFRTKEDLWAHQKLMHSDFGSEDESSDDENAEDVEQDPHVVITHGIEQSISPAPQNDSEDLKKLTNQIASDASPKGSMGNNGNVYSSTPEFGKYTKLIREGGNIVYFVNESINPGIEEKDNQSETRKESLTTTNDDHVISVEIKKEPLGYSRQCFNRYRSGGD</sequence>
<organism evidence="2 3">
    <name type="scientific">Mytilus edulis</name>
    <name type="common">Blue mussel</name>
    <dbReference type="NCBI Taxonomy" id="6550"/>
    <lineage>
        <taxon>Eukaryota</taxon>
        <taxon>Metazoa</taxon>
        <taxon>Spiralia</taxon>
        <taxon>Lophotrochozoa</taxon>
        <taxon>Mollusca</taxon>
        <taxon>Bivalvia</taxon>
        <taxon>Autobranchia</taxon>
        <taxon>Pteriomorphia</taxon>
        <taxon>Mytilida</taxon>
        <taxon>Mytiloidea</taxon>
        <taxon>Mytilidae</taxon>
        <taxon>Mytilinae</taxon>
        <taxon>Mytilus</taxon>
    </lineage>
</organism>
<dbReference type="EMBL" id="CAJPWZ010000169">
    <property type="protein sequence ID" value="CAG2187451.1"/>
    <property type="molecule type" value="Genomic_DNA"/>
</dbReference>
<evidence type="ECO:0000313" key="2">
    <source>
        <dbReference type="EMBL" id="CAG2187451.1"/>
    </source>
</evidence>
<name>A0A8S3Q071_MYTED</name>